<reference evidence="1 2" key="1">
    <citation type="journal article" date="2012" name="J. Bacteriol.">
        <title>Complete Genome Sequence of Burkholderia phenoliruptrix BR3459a (CLA1), a Heat-Tolerant, Nitrogen-Fixing Symbiont of Mimosa flocculosa.</title>
        <authorList>
            <person name="de Oliveira Cunha C."/>
            <person name="Goda Zuleta L.F."/>
            <person name="Paula de Almeida L.G."/>
            <person name="Prioli Ciapina L."/>
            <person name="Lustrino Borges W."/>
            <person name="Pitard R.M."/>
            <person name="Baldani J.I."/>
            <person name="Straliotto R."/>
            <person name="de Faria S.M."/>
            <person name="Hungria M."/>
            <person name="Sousa Cavada B."/>
            <person name="Mercante F.M."/>
            <person name="Ribeiro de Vasconcelos A.T."/>
        </authorList>
    </citation>
    <scope>NUCLEOTIDE SEQUENCE [LARGE SCALE GENOMIC DNA]</scope>
    <source>
        <strain evidence="1 2">BR3459a</strain>
        <plasmid evidence="1 2">pSYMBR3459</plasmid>
    </source>
</reference>
<keyword evidence="1" id="KW-0614">Plasmid</keyword>
<evidence type="ECO:0000313" key="1">
    <source>
        <dbReference type="EMBL" id="AFT90057.1"/>
    </source>
</evidence>
<protein>
    <submittedName>
        <fullName evidence="1">Uncharacterized protein</fullName>
    </submittedName>
</protein>
<name>K0DZI3_9BURK</name>
<accession>K0DZI3</accession>
<evidence type="ECO:0000313" key="2">
    <source>
        <dbReference type="Proteomes" id="UP000010105"/>
    </source>
</evidence>
<dbReference type="KEGG" id="bpx:BUPH_08341"/>
<dbReference type="PATRIC" id="fig|1229205.11.peg.6739"/>
<gene>
    <name evidence="1" type="ORF">BUPH_08341</name>
</gene>
<organism evidence="1 2">
    <name type="scientific">Paraburkholderia phenoliruptrix BR3459a</name>
    <dbReference type="NCBI Taxonomy" id="1229205"/>
    <lineage>
        <taxon>Bacteria</taxon>
        <taxon>Pseudomonadati</taxon>
        <taxon>Pseudomonadota</taxon>
        <taxon>Betaproteobacteria</taxon>
        <taxon>Burkholderiales</taxon>
        <taxon>Burkholderiaceae</taxon>
        <taxon>Paraburkholderia</taxon>
    </lineage>
</organism>
<sequence length="79" mass="9127">MEKPDCTVRSSQPTRPRECPALRILPRLAYQYKLSSWMATRCTKRQVNEQRLLQHAGEVDERVLSAHLRSLAGFFNIAV</sequence>
<dbReference type="AlphaFoldDB" id="K0DZI3"/>
<proteinExistence type="predicted"/>
<geneLocation type="plasmid" evidence="1 2">
    <name>pSYMBR3459</name>
</geneLocation>
<dbReference type="EMBL" id="CP003865">
    <property type="protein sequence ID" value="AFT90057.1"/>
    <property type="molecule type" value="Genomic_DNA"/>
</dbReference>
<dbReference type="HOGENOM" id="CLU_2599287_0_0_4"/>
<dbReference type="Proteomes" id="UP000010105">
    <property type="component" value="Plasmid pSYMBR3459"/>
</dbReference>